<evidence type="ECO:0000256" key="1">
    <source>
        <dbReference type="ARBA" id="ARBA00022679"/>
    </source>
</evidence>
<keyword evidence="4" id="KW-0255">Endonuclease</keyword>
<keyword evidence="9" id="KW-1185">Reference proteome</keyword>
<dbReference type="GO" id="GO:0003964">
    <property type="term" value="F:RNA-directed DNA polymerase activity"/>
    <property type="evidence" value="ECO:0007669"/>
    <property type="project" value="UniProtKB-KW"/>
</dbReference>
<organism evidence="8 9">
    <name type="scientific">Solanum verrucosum</name>
    <dbReference type="NCBI Taxonomy" id="315347"/>
    <lineage>
        <taxon>Eukaryota</taxon>
        <taxon>Viridiplantae</taxon>
        <taxon>Streptophyta</taxon>
        <taxon>Embryophyta</taxon>
        <taxon>Tracheophyta</taxon>
        <taxon>Spermatophyta</taxon>
        <taxon>Magnoliopsida</taxon>
        <taxon>eudicotyledons</taxon>
        <taxon>Gunneridae</taxon>
        <taxon>Pentapetalae</taxon>
        <taxon>asterids</taxon>
        <taxon>lamiids</taxon>
        <taxon>Solanales</taxon>
        <taxon>Solanaceae</taxon>
        <taxon>Solanoideae</taxon>
        <taxon>Solaneae</taxon>
        <taxon>Solanum</taxon>
    </lineage>
</organism>
<evidence type="ECO:0000313" key="9">
    <source>
        <dbReference type="Proteomes" id="UP001234989"/>
    </source>
</evidence>
<dbReference type="GO" id="GO:0016787">
    <property type="term" value="F:hydrolase activity"/>
    <property type="evidence" value="ECO:0007669"/>
    <property type="project" value="UniProtKB-KW"/>
</dbReference>
<evidence type="ECO:0000256" key="5">
    <source>
        <dbReference type="ARBA" id="ARBA00022801"/>
    </source>
</evidence>
<dbReference type="Pfam" id="PF17917">
    <property type="entry name" value="RT_RNaseH"/>
    <property type="match status" value="1"/>
</dbReference>
<proteinExistence type="predicted"/>
<gene>
    <name evidence="8" type="ORF">MTR67_003047</name>
</gene>
<evidence type="ECO:0000256" key="4">
    <source>
        <dbReference type="ARBA" id="ARBA00022759"/>
    </source>
</evidence>
<evidence type="ECO:0000256" key="3">
    <source>
        <dbReference type="ARBA" id="ARBA00022722"/>
    </source>
</evidence>
<evidence type="ECO:0000256" key="2">
    <source>
        <dbReference type="ARBA" id="ARBA00022695"/>
    </source>
</evidence>
<protein>
    <recommendedName>
        <fullName evidence="7">Reverse transcriptase RNase H-like domain-containing protein</fullName>
    </recommendedName>
</protein>
<accession>A0AAF0PS51</accession>
<dbReference type="InterPro" id="IPR043502">
    <property type="entry name" value="DNA/RNA_pol_sf"/>
</dbReference>
<keyword evidence="6" id="KW-0695">RNA-directed DNA polymerase</keyword>
<dbReference type="GO" id="GO:0004519">
    <property type="term" value="F:endonuclease activity"/>
    <property type="evidence" value="ECO:0007669"/>
    <property type="project" value="UniProtKB-KW"/>
</dbReference>
<dbReference type="AlphaFoldDB" id="A0AAF0PS51"/>
<sequence length="111" mass="13581">MQNGKVLSYACRHLKIHEKNYRTHNLELTTVVFDLKIWRHYLYGVHVDVFTYHKSLKYVFSQKELNLRQRRWLSMDSNFHVEEGKKELAKDVHKFARLGVWLMDSNEEDRW</sequence>
<dbReference type="SUPFAM" id="SSF56672">
    <property type="entry name" value="DNA/RNA polymerases"/>
    <property type="match status" value="1"/>
</dbReference>
<evidence type="ECO:0000256" key="6">
    <source>
        <dbReference type="ARBA" id="ARBA00022918"/>
    </source>
</evidence>
<dbReference type="InterPro" id="IPR041373">
    <property type="entry name" value="RT_RNaseH"/>
</dbReference>
<keyword evidence="3" id="KW-0540">Nuclease</keyword>
<name>A0AAF0PS51_SOLVR</name>
<dbReference type="EMBL" id="CP133612">
    <property type="protein sequence ID" value="WMV09662.1"/>
    <property type="molecule type" value="Genomic_DNA"/>
</dbReference>
<keyword evidence="1" id="KW-0808">Transferase</keyword>
<keyword evidence="2" id="KW-0548">Nucleotidyltransferase</keyword>
<dbReference type="PANTHER" id="PTHR34072">
    <property type="entry name" value="ENZYMATIC POLYPROTEIN-RELATED"/>
    <property type="match status" value="1"/>
</dbReference>
<feature type="domain" description="Reverse transcriptase RNase H-like" evidence="7">
    <location>
        <begin position="5"/>
        <end position="74"/>
    </location>
</feature>
<keyword evidence="5" id="KW-0378">Hydrolase</keyword>
<evidence type="ECO:0000313" key="8">
    <source>
        <dbReference type="EMBL" id="WMV09662.1"/>
    </source>
</evidence>
<dbReference type="PANTHER" id="PTHR34072:SF52">
    <property type="entry name" value="RIBONUCLEASE H"/>
    <property type="match status" value="1"/>
</dbReference>
<evidence type="ECO:0000259" key="7">
    <source>
        <dbReference type="Pfam" id="PF17917"/>
    </source>
</evidence>
<reference evidence="8" key="1">
    <citation type="submission" date="2023-08" db="EMBL/GenBank/DDBJ databases">
        <title>A de novo genome assembly of Solanum verrucosum Schlechtendal, a Mexican diploid species geographically isolated from the other diploid A-genome species in potato relatives.</title>
        <authorList>
            <person name="Hosaka K."/>
        </authorList>
    </citation>
    <scope>NUCLEOTIDE SEQUENCE</scope>
    <source>
        <tissue evidence="8">Young leaves</tissue>
    </source>
</reference>
<dbReference type="Proteomes" id="UP001234989">
    <property type="component" value="Chromosome 1"/>
</dbReference>